<evidence type="ECO:0000313" key="2">
    <source>
        <dbReference type="EMBL" id="ROT43711.1"/>
    </source>
</evidence>
<keyword evidence="1" id="KW-0472">Membrane</keyword>
<accession>A0A3N2QAD6</accession>
<feature type="transmembrane region" description="Helical" evidence="1">
    <location>
        <begin position="6"/>
        <end position="28"/>
    </location>
</feature>
<organism evidence="2 3">
    <name type="scientific">Sodiomyces alkalinus (strain CBS 110278 / VKM F-3762 / F11)</name>
    <name type="common">Alkaliphilic filamentous fungus</name>
    <dbReference type="NCBI Taxonomy" id="1314773"/>
    <lineage>
        <taxon>Eukaryota</taxon>
        <taxon>Fungi</taxon>
        <taxon>Dikarya</taxon>
        <taxon>Ascomycota</taxon>
        <taxon>Pezizomycotina</taxon>
        <taxon>Sordariomycetes</taxon>
        <taxon>Hypocreomycetidae</taxon>
        <taxon>Glomerellales</taxon>
        <taxon>Plectosphaerellaceae</taxon>
        <taxon>Sodiomyces</taxon>
    </lineage>
</organism>
<evidence type="ECO:0000313" key="3">
    <source>
        <dbReference type="Proteomes" id="UP000272025"/>
    </source>
</evidence>
<dbReference type="GeneID" id="39583863"/>
<proteinExistence type="predicted"/>
<sequence length="133" mass="14572">MRGGRSLGVSGSFAGFGTGIAGILLSLLKTADRPFFLGRGCQKIGTSPLHRGAGVHRHGCYDRGFARAVYFTHDSPALLETSIRRMHVCVHTAYAFMYANTHSFVRSFISYTTGFMAGETAVMSRCWNYVCFS</sequence>
<gene>
    <name evidence="2" type="ORF">SODALDRAFT_45281</name>
</gene>
<keyword evidence="3" id="KW-1185">Reference proteome</keyword>
<keyword evidence="1" id="KW-0812">Transmembrane</keyword>
<dbReference type="RefSeq" id="XP_028471517.1">
    <property type="nucleotide sequence ID" value="XM_028615386.1"/>
</dbReference>
<reference evidence="2 3" key="1">
    <citation type="journal article" date="2018" name="Mol. Ecol.">
        <title>The obligate alkalophilic soda-lake fungus Sodiomyces alkalinus has shifted to a protein diet.</title>
        <authorList>
            <person name="Grum-Grzhimaylo A.A."/>
            <person name="Falkoski D.L."/>
            <person name="van den Heuvel J."/>
            <person name="Valero-Jimenez C.A."/>
            <person name="Min B."/>
            <person name="Choi I.G."/>
            <person name="Lipzen A."/>
            <person name="Daum C.G."/>
            <person name="Aanen D.K."/>
            <person name="Tsang A."/>
            <person name="Henrissat B."/>
            <person name="Bilanenko E.N."/>
            <person name="de Vries R.P."/>
            <person name="van Kan J.A.L."/>
            <person name="Grigoriev I.V."/>
            <person name="Debets A.J.M."/>
        </authorList>
    </citation>
    <scope>NUCLEOTIDE SEQUENCE [LARGE SCALE GENOMIC DNA]</scope>
    <source>
        <strain evidence="2 3">F11</strain>
    </source>
</reference>
<evidence type="ECO:0000256" key="1">
    <source>
        <dbReference type="SAM" id="Phobius"/>
    </source>
</evidence>
<protein>
    <submittedName>
        <fullName evidence="2">Uncharacterized protein</fullName>
    </submittedName>
</protein>
<dbReference type="Proteomes" id="UP000272025">
    <property type="component" value="Unassembled WGS sequence"/>
</dbReference>
<dbReference type="AlphaFoldDB" id="A0A3N2QAD6"/>
<keyword evidence="1" id="KW-1133">Transmembrane helix</keyword>
<dbReference type="EMBL" id="ML119051">
    <property type="protein sequence ID" value="ROT43711.1"/>
    <property type="molecule type" value="Genomic_DNA"/>
</dbReference>
<name>A0A3N2QAD6_SODAK</name>